<reference evidence="1 2" key="1">
    <citation type="submission" date="2018-11" db="EMBL/GenBank/DDBJ databases">
        <title>Genome sequence of Saitozyma podzolica DSM 27192.</title>
        <authorList>
            <person name="Aliyu H."/>
            <person name="Gorte O."/>
            <person name="Ochsenreither K."/>
        </authorList>
    </citation>
    <scope>NUCLEOTIDE SEQUENCE [LARGE SCALE GENOMIC DNA]</scope>
    <source>
        <strain evidence="1 2">DSM 27192</strain>
    </source>
</reference>
<evidence type="ECO:0000313" key="2">
    <source>
        <dbReference type="Proteomes" id="UP000279259"/>
    </source>
</evidence>
<dbReference type="EMBL" id="RSCD01000015">
    <property type="protein sequence ID" value="RSH88999.1"/>
    <property type="molecule type" value="Genomic_DNA"/>
</dbReference>
<protein>
    <submittedName>
        <fullName evidence="1">Uncharacterized protein</fullName>
    </submittedName>
</protein>
<dbReference type="AlphaFoldDB" id="A0A427YCU7"/>
<gene>
    <name evidence="1" type="ORF">EHS25_002661</name>
</gene>
<dbReference type="Proteomes" id="UP000279259">
    <property type="component" value="Unassembled WGS sequence"/>
</dbReference>
<dbReference type="OrthoDB" id="10357321at2759"/>
<evidence type="ECO:0000313" key="1">
    <source>
        <dbReference type="EMBL" id="RSH88999.1"/>
    </source>
</evidence>
<name>A0A427YCU7_9TREE</name>
<organism evidence="1 2">
    <name type="scientific">Saitozyma podzolica</name>
    <dbReference type="NCBI Taxonomy" id="1890683"/>
    <lineage>
        <taxon>Eukaryota</taxon>
        <taxon>Fungi</taxon>
        <taxon>Dikarya</taxon>
        <taxon>Basidiomycota</taxon>
        <taxon>Agaricomycotina</taxon>
        <taxon>Tremellomycetes</taxon>
        <taxon>Tremellales</taxon>
        <taxon>Trimorphomycetaceae</taxon>
        <taxon>Saitozyma</taxon>
    </lineage>
</organism>
<sequence length="106" mass="12590">MEAYIVAATVCALHEVDYHGSKMIRTKEIVDHVLLFVKNQGWVFNDYMRFWATRVEEEMVDRNEVTLWQAYKEAWDEPEWAEIQVPRVSGRDEWAQAANPHPIQRL</sequence>
<keyword evidence="2" id="KW-1185">Reference proteome</keyword>
<proteinExistence type="predicted"/>
<accession>A0A427YCU7</accession>
<comment type="caution">
    <text evidence="1">The sequence shown here is derived from an EMBL/GenBank/DDBJ whole genome shotgun (WGS) entry which is preliminary data.</text>
</comment>